<keyword evidence="1" id="KW-1133">Transmembrane helix</keyword>
<evidence type="ECO:0000313" key="3">
    <source>
        <dbReference type="Proteomes" id="UP000299102"/>
    </source>
</evidence>
<reference evidence="2 3" key="1">
    <citation type="journal article" date="2019" name="Commun. Biol.">
        <title>The bagworm genome reveals a unique fibroin gene that provides high tensile strength.</title>
        <authorList>
            <person name="Kono N."/>
            <person name="Nakamura H."/>
            <person name="Ohtoshi R."/>
            <person name="Tomita M."/>
            <person name="Numata K."/>
            <person name="Arakawa K."/>
        </authorList>
    </citation>
    <scope>NUCLEOTIDE SEQUENCE [LARGE SCALE GENOMIC DNA]</scope>
</reference>
<evidence type="ECO:0000256" key="1">
    <source>
        <dbReference type="SAM" id="Phobius"/>
    </source>
</evidence>
<gene>
    <name evidence="2" type="ORF">EVAR_42785_1</name>
</gene>
<dbReference type="EMBL" id="BGZK01000584">
    <property type="protein sequence ID" value="GBP51601.1"/>
    <property type="molecule type" value="Genomic_DNA"/>
</dbReference>
<protein>
    <submittedName>
        <fullName evidence="2">Uncharacterized protein</fullName>
    </submittedName>
</protein>
<keyword evidence="1" id="KW-0812">Transmembrane</keyword>
<dbReference type="AlphaFoldDB" id="A0A4C1WK20"/>
<evidence type="ECO:0000313" key="2">
    <source>
        <dbReference type="EMBL" id="GBP51601.1"/>
    </source>
</evidence>
<name>A0A4C1WK20_EUMVA</name>
<proteinExistence type="predicted"/>
<dbReference type="OrthoDB" id="207378at2759"/>
<dbReference type="Proteomes" id="UP000299102">
    <property type="component" value="Unassembled WGS sequence"/>
</dbReference>
<sequence>MTHIPSCYYHCINLSILCSPTLSHSSTNPPAIHDGLSRIPRPRRYTIIKRIRGKGGGHSKDIEVLQLTVYAGYAVVAFLSSFAISLAFEAPAVRLLKLISGGDTKS</sequence>
<accession>A0A4C1WK20</accession>
<keyword evidence="3" id="KW-1185">Reference proteome</keyword>
<comment type="caution">
    <text evidence="2">The sequence shown here is derived from an EMBL/GenBank/DDBJ whole genome shotgun (WGS) entry which is preliminary data.</text>
</comment>
<keyword evidence="1" id="KW-0472">Membrane</keyword>
<organism evidence="2 3">
    <name type="scientific">Eumeta variegata</name>
    <name type="common">Bagworm moth</name>
    <name type="synonym">Eumeta japonica</name>
    <dbReference type="NCBI Taxonomy" id="151549"/>
    <lineage>
        <taxon>Eukaryota</taxon>
        <taxon>Metazoa</taxon>
        <taxon>Ecdysozoa</taxon>
        <taxon>Arthropoda</taxon>
        <taxon>Hexapoda</taxon>
        <taxon>Insecta</taxon>
        <taxon>Pterygota</taxon>
        <taxon>Neoptera</taxon>
        <taxon>Endopterygota</taxon>
        <taxon>Lepidoptera</taxon>
        <taxon>Glossata</taxon>
        <taxon>Ditrysia</taxon>
        <taxon>Tineoidea</taxon>
        <taxon>Psychidae</taxon>
        <taxon>Oiketicinae</taxon>
        <taxon>Eumeta</taxon>
    </lineage>
</organism>
<feature type="transmembrane region" description="Helical" evidence="1">
    <location>
        <begin position="67"/>
        <end position="88"/>
    </location>
</feature>